<reference evidence="3 4" key="1">
    <citation type="journal article" date="2019" name="Nat. Ecol. Evol.">
        <title>Megaphylogeny resolves global patterns of mushroom evolution.</title>
        <authorList>
            <person name="Varga T."/>
            <person name="Krizsan K."/>
            <person name="Foldi C."/>
            <person name="Dima B."/>
            <person name="Sanchez-Garcia M."/>
            <person name="Sanchez-Ramirez S."/>
            <person name="Szollosi G.J."/>
            <person name="Szarkandi J.G."/>
            <person name="Papp V."/>
            <person name="Albert L."/>
            <person name="Andreopoulos W."/>
            <person name="Angelini C."/>
            <person name="Antonin V."/>
            <person name="Barry K.W."/>
            <person name="Bougher N.L."/>
            <person name="Buchanan P."/>
            <person name="Buyck B."/>
            <person name="Bense V."/>
            <person name="Catcheside P."/>
            <person name="Chovatia M."/>
            <person name="Cooper J."/>
            <person name="Damon W."/>
            <person name="Desjardin D."/>
            <person name="Finy P."/>
            <person name="Geml J."/>
            <person name="Haridas S."/>
            <person name="Hughes K."/>
            <person name="Justo A."/>
            <person name="Karasinski D."/>
            <person name="Kautmanova I."/>
            <person name="Kiss B."/>
            <person name="Kocsube S."/>
            <person name="Kotiranta H."/>
            <person name="LaButti K.M."/>
            <person name="Lechner B.E."/>
            <person name="Liimatainen K."/>
            <person name="Lipzen A."/>
            <person name="Lukacs Z."/>
            <person name="Mihaltcheva S."/>
            <person name="Morgado L.N."/>
            <person name="Niskanen T."/>
            <person name="Noordeloos M.E."/>
            <person name="Ohm R.A."/>
            <person name="Ortiz-Santana B."/>
            <person name="Ovrebo C."/>
            <person name="Racz N."/>
            <person name="Riley R."/>
            <person name="Savchenko A."/>
            <person name="Shiryaev A."/>
            <person name="Soop K."/>
            <person name="Spirin V."/>
            <person name="Szebenyi C."/>
            <person name="Tomsovsky M."/>
            <person name="Tulloss R.E."/>
            <person name="Uehling J."/>
            <person name="Grigoriev I.V."/>
            <person name="Vagvolgyi C."/>
            <person name="Papp T."/>
            <person name="Martin F.M."/>
            <person name="Miettinen O."/>
            <person name="Hibbett D.S."/>
            <person name="Nagy L.G."/>
        </authorList>
    </citation>
    <scope>NUCLEOTIDE SEQUENCE [LARGE SCALE GENOMIC DNA]</scope>
    <source>
        <strain evidence="3 4">CBS 962.96</strain>
    </source>
</reference>
<accession>A0A4S8MI46</accession>
<feature type="compositionally biased region" description="Low complexity" evidence="2">
    <location>
        <begin position="33"/>
        <end position="45"/>
    </location>
</feature>
<dbReference type="Proteomes" id="UP000297245">
    <property type="component" value="Unassembled WGS sequence"/>
</dbReference>
<keyword evidence="4" id="KW-1185">Reference proteome</keyword>
<dbReference type="OrthoDB" id="2670565at2759"/>
<dbReference type="AlphaFoldDB" id="A0A4S8MI46"/>
<evidence type="ECO:0000313" key="3">
    <source>
        <dbReference type="EMBL" id="THV02377.1"/>
    </source>
</evidence>
<organism evidence="3 4">
    <name type="scientific">Dendrothele bispora (strain CBS 962.96)</name>
    <dbReference type="NCBI Taxonomy" id="1314807"/>
    <lineage>
        <taxon>Eukaryota</taxon>
        <taxon>Fungi</taxon>
        <taxon>Dikarya</taxon>
        <taxon>Basidiomycota</taxon>
        <taxon>Agaricomycotina</taxon>
        <taxon>Agaricomycetes</taxon>
        <taxon>Agaricomycetidae</taxon>
        <taxon>Agaricales</taxon>
        <taxon>Agaricales incertae sedis</taxon>
        <taxon>Dendrothele</taxon>
    </lineage>
</organism>
<feature type="compositionally biased region" description="Low complexity" evidence="2">
    <location>
        <begin position="180"/>
        <end position="192"/>
    </location>
</feature>
<name>A0A4S8MI46_DENBC</name>
<evidence type="ECO:0000313" key="4">
    <source>
        <dbReference type="Proteomes" id="UP000297245"/>
    </source>
</evidence>
<evidence type="ECO:0000256" key="1">
    <source>
        <dbReference type="SAM" id="Coils"/>
    </source>
</evidence>
<keyword evidence="1" id="KW-0175">Coiled coil</keyword>
<dbReference type="EMBL" id="ML179077">
    <property type="protein sequence ID" value="THV02377.1"/>
    <property type="molecule type" value="Genomic_DNA"/>
</dbReference>
<sequence length="315" mass="35682">MSYETVPTKHLSPFRPLSYASVPVPSTKSPQESASSLVHSSSASPVPTIDPRATLSSHIAVSFSGETFTYDLRSLQSDPREIIQLLKSSASERGNWMIIAAHYRRIGNPSAAITVMTELLDVMAQHSVPEQDLKPVFLLLSGCEKDLGTKHKNADVKISADHYRNAQKWLQKVYNPGPGSVSSAPVAVSVTPHTPPASRSESTRPTPLERQVQSLRDRLNNHVNLLAESQSLKRELEDDFVQERGKRRKLERQVEDLRKEREKARSMELYALDQMRREVDNRRRAEEHARELQIDLEKFTRSMSGHYQRSPSPYY</sequence>
<proteinExistence type="predicted"/>
<feature type="coiled-coil region" evidence="1">
    <location>
        <begin position="219"/>
        <end position="302"/>
    </location>
</feature>
<protein>
    <submittedName>
        <fullName evidence="3">Uncharacterized protein</fullName>
    </submittedName>
</protein>
<gene>
    <name evidence="3" type="ORF">K435DRAFT_963110</name>
</gene>
<feature type="region of interest" description="Disordered" evidence="2">
    <location>
        <begin position="23"/>
        <end position="45"/>
    </location>
</feature>
<evidence type="ECO:0000256" key="2">
    <source>
        <dbReference type="SAM" id="MobiDB-lite"/>
    </source>
</evidence>
<feature type="region of interest" description="Disordered" evidence="2">
    <location>
        <begin position="180"/>
        <end position="209"/>
    </location>
</feature>